<sequence>MALGVKSGVVWGIAFVVVPGGGQGQAGRRASWLSVPRGLCVAERQQVAPCHHGTTGHGWVRGHKTGARSNQGWAYRGERLGAGGQLMRCSGLSWAGLRLQLRVGDMVQVCRGVSPSTHRSRYRMGGGAEGRGGDGARRVLASVSQSVSQSVSGSRGSDAACRFTLPPQSLPSQAAQAKRPAWPSFMYRYRALRRS</sequence>
<comment type="caution">
    <text evidence="2">The sequence shown here is derived from an EMBL/GenBank/DDBJ whole genome shotgun (WGS) entry which is preliminary data.</text>
</comment>
<dbReference type="EMBL" id="JAULSO010000001">
    <property type="protein sequence ID" value="KAK3693835.1"/>
    <property type="molecule type" value="Genomic_DNA"/>
</dbReference>
<dbReference type="AlphaFoldDB" id="A0AAE1CGT8"/>
<keyword evidence="3" id="KW-1185">Reference proteome</keyword>
<evidence type="ECO:0000256" key="1">
    <source>
        <dbReference type="SAM" id="SignalP"/>
    </source>
</evidence>
<evidence type="ECO:0000313" key="3">
    <source>
        <dbReference type="Proteomes" id="UP001270362"/>
    </source>
</evidence>
<dbReference type="Proteomes" id="UP001270362">
    <property type="component" value="Unassembled WGS sequence"/>
</dbReference>
<reference evidence="2" key="2">
    <citation type="submission" date="2023-06" db="EMBL/GenBank/DDBJ databases">
        <authorList>
            <consortium name="Lawrence Berkeley National Laboratory"/>
            <person name="Haridas S."/>
            <person name="Hensen N."/>
            <person name="Bonometti L."/>
            <person name="Westerberg I."/>
            <person name="Brannstrom I.O."/>
            <person name="Guillou S."/>
            <person name="Cros-Aarteil S."/>
            <person name="Calhoun S."/>
            <person name="Kuo A."/>
            <person name="Mondo S."/>
            <person name="Pangilinan J."/>
            <person name="Riley R."/>
            <person name="Labutti K."/>
            <person name="Andreopoulos B."/>
            <person name="Lipzen A."/>
            <person name="Chen C."/>
            <person name="Yanf M."/>
            <person name="Daum C."/>
            <person name="Ng V."/>
            <person name="Clum A."/>
            <person name="Steindorff A."/>
            <person name="Ohm R."/>
            <person name="Martin F."/>
            <person name="Silar P."/>
            <person name="Natvig D."/>
            <person name="Lalanne C."/>
            <person name="Gautier V."/>
            <person name="Ament-Velasquez S.L."/>
            <person name="Kruys A."/>
            <person name="Hutchinson M.I."/>
            <person name="Powell A.J."/>
            <person name="Barry K."/>
            <person name="Miller A.N."/>
            <person name="Grigoriev I.V."/>
            <person name="Debuchy R."/>
            <person name="Gladieux P."/>
            <person name="Thoren M.H."/>
            <person name="Johannesson H."/>
        </authorList>
    </citation>
    <scope>NUCLEOTIDE SEQUENCE</scope>
    <source>
        <strain evidence="2">CBS 314.62</strain>
    </source>
</reference>
<protein>
    <submittedName>
        <fullName evidence="2">Uncharacterized protein</fullName>
    </submittedName>
</protein>
<proteinExistence type="predicted"/>
<organism evidence="2 3">
    <name type="scientific">Podospora appendiculata</name>
    <dbReference type="NCBI Taxonomy" id="314037"/>
    <lineage>
        <taxon>Eukaryota</taxon>
        <taxon>Fungi</taxon>
        <taxon>Dikarya</taxon>
        <taxon>Ascomycota</taxon>
        <taxon>Pezizomycotina</taxon>
        <taxon>Sordariomycetes</taxon>
        <taxon>Sordariomycetidae</taxon>
        <taxon>Sordariales</taxon>
        <taxon>Podosporaceae</taxon>
        <taxon>Podospora</taxon>
    </lineage>
</organism>
<feature type="signal peptide" evidence="1">
    <location>
        <begin position="1"/>
        <end position="24"/>
    </location>
</feature>
<evidence type="ECO:0000313" key="2">
    <source>
        <dbReference type="EMBL" id="KAK3693835.1"/>
    </source>
</evidence>
<name>A0AAE1CGT8_9PEZI</name>
<reference evidence="2" key="1">
    <citation type="journal article" date="2023" name="Mol. Phylogenet. Evol.">
        <title>Genome-scale phylogeny and comparative genomics of the fungal order Sordariales.</title>
        <authorList>
            <person name="Hensen N."/>
            <person name="Bonometti L."/>
            <person name="Westerberg I."/>
            <person name="Brannstrom I.O."/>
            <person name="Guillou S."/>
            <person name="Cros-Aarteil S."/>
            <person name="Calhoun S."/>
            <person name="Haridas S."/>
            <person name="Kuo A."/>
            <person name="Mondo S."/>
            <person name="Pangilinan J."/>
            <person name="Riley R."/>
            <person name="LaButti K."/>
            <person name="Andreopoulos B."/>
            <person name="Lipzen A."/>
            <person name="Chen C."/>
            <person name="Yan M."/>
            <person name="Daum C."/>
            <person name="Ng V."/>
            <person name="Clum A."/>
            <person name="Steindorff A."/>
            <person name="Ohm R.A."/>
            <person name="Martin F."/>
            <person name="Silar P."/>
            <person name="Natvig D.O."/>
            <person name="Lalanne C."/>
            <person name="Gautier V."/>
            <person name="Ament-Velasquez S.L."/>
            <person name="Kruys A."/>
            <person name="Hutchinson M.I."/>
            <person name="Powell A.J."/>
            <person name="Barry K."/>
            <person name="Miller A.N."/>
            <person name="Grigoriev I.V."/>
            <person name="Debuchy R."/>
            <person name="Gladieux P."/>
            <person name="Hiltunen Thoren M."/>
            <person name="Johannesson H."/>
        </authorList>
    </citation>
    <scope>NUCLEOTIDE SEQUENCE</scope>
    <source>
        <strain evidence="2">CBS 314.62</strain>
    </source>
</reference>
<gene>
    <name evidence="2" type="ORF">B0T22DRAFT_52970</name>
</gene>
<keyword evidence="1" id="KW-0732">Signal</keyword>
<feature type="chain" id="PRO_5042223888" evidence="1">
    <location>
        <begin position="25"/>
        <end position="195"/>
    </location>
</feature>
<accession>A0AAE1CGT8</accession>